<keyword evidence="8" id="KW-0119">Carbohydrate metabolism</keyword>
<dbReference type="Pfam" id="PF00702">
    <property type="entry name" value="Hydrolase"/>
    <property type="match status" value="1"/>
</dbReference>
<evidence type="ECO:0000313" key="20">
    <source>
        <dbReference type="Proteomes" id="UP000070352"/>
    </source>
</evidence>
<feature type="domain" description="Glycoside hydrolase family 65 C-terminal" evidence="17">
    <location>
        <begin position="703"/>
        <end position="763"/>
    </location>
</feature>
<comment type="similarity">
    <text evidence="2">Belongs to the HAD-like hydrolase superfamily. CbbY/CbbZ/Gph/YieH family.</text>
</comment>
<dbReference type="GO" id="GO:0016757">
    <property type="term" value="F:glycosyltransferase activity"/>
    <property type="evidence" value="ECO:0007669"/>
    <property type="project" value="UniProtKB-ARBA"/>
</dbReference>
<feature type="binding site" evidence="14">
    <location>
        <position position="785"/>
    </location>
    <ligand>
        <name>Mg(2+)</name>
        <dbReference type="ChEBI" id="CHEBI:18420"/>
    </ligand>
</feature>
<evidence type="ECO:0000256" key="4">
    <source>
        <dbReference type="ARBA" id="ARBA00022553"/>
    </source>
</evidence>
<accession>A0A135L827</accession>
<feature type="binding site" evidence="13">
    <location>
        <position position="850"/>
    </location>
    <ligand>
        <name>substrate</name>
    </ligand>
</feature>
<dbReference type="NCBIfam" id="TIGR02009">
    <property type="entry name" value="PGMB-YQAB-SF"/>
    <property type="match status" value="1"/>
</dbReference>
<name>A0A135L827_9BACI</name>
<evidence type="ECO:0000256" key="9">
    <source>
        <dbReference type="ARBA" id="ARBA00044926"/>
    </source>
</evidence>
<feature type="site" description="Important for catalytic activity and assists the phosphoryl transfer reaction to Asp8 by balancing charge and orienting the reacting groups" evidence="15">
    <location>
        <position position="919"/>
    </location>
</feature>
<dbReference type="AlphaFoldDB" id="A0A135L827"/>
<evidence type="ECO:0000256" key="14">
    <source>
        <dbReference type="PIRSR" id="PIRSR610972-3"/>
    </source>
</evidence>
<dbReference type="Pfam" id="PF03632">
    <property type="entry name" value="Glyco_hydro_65m"/>
    <property type="match status" value="1"/>
</dbReference>
<organism evidence="19 20">
    <name type="scientific">Tepidibacillus decaturensis</name>
    <dbReference type="NCBI Taxonomy" id="1413211"/>
    <lineage>
        <taxon>Bacteria</taxon>
        <taxon>Bacillati</taxon>
        <taxon>Bacillota</taxon>
        <taxon>Bacilli</taxon>
        <taxon>Bacillales</taxon>
        <taxon>Bacillaceae</taxon>
        <taxon>Tepidibacillus</taxon>
    </lineage>
</organism>
<dbReference type="NCBIfam" id="TIGR01990">
    <property type="entry name" value="bPGM"/>
    <property type="match status" value="1"/>
</dbReference>
<dbReference type="InterPro" id="IPR005195">
    <property type="entry name" value="Glyco_hydro_65_M"/>
</dbReference>
<feature type="domain" description="Glycoside hydrolase family 65 central catalytic" evidence="16">
    <location>
        <begin position="330"/>
        <end position="692"/>
    </location>
</feature>
<dbReference type="EC" id="5.4.2.6" evidence="10"/>
<feature type="active site" description="Nucleophile" evidence="12">
    <location>
        <position position="783"/>
    </location>
</feature>
<dbReference type="SFLD" id="SFLDG01129">
    <property type="entry name" value="C1.5:_HAD__Beta-PGM__Phosphata"/>
    <property type="match status" value="1"/>
</dbReference>
<dbReference type="InterPro" id="IPR006439">
    <property type="entry name" value="HAD-SF_hydro_IA"/>
</dbReference>
<feature type="binding site" evidence="13">
    <location>
        <position position="826"/>
    </location>
    <ligand>
        <name>substrate</name>
    </ligand>
</feature>
<dbReference type="InterPro" id="IPR010976">
    <property type="entry name" value="B-phosphoglucomutase_hydrolase"/>
</dbReference>
<keyword evidence="3" id="KW-0963">Cytoplasm</keyword>
<dbReference type="SUPFAM" id="SSF74650">
    <property type="entry name" value="Galactose mutarotase-like"/>
    <property type="match status" value="1"/>
</dbReference>
<feature type="binding site" evidence="13">
    <location>
        <begin position="888"/>
        <end position="892"/>
    </location>
    <ligand>
        <name>substrate</name>
    </ligand>
</feature>
<comment type="subcellular location">
    <subcellularLocation>
        <location evidence="1">Cytoplasm</location>
    </subcellularLocation>
</comment>
<dbReference type="RefSeq" id="WP_068727492.1">
    <property type="nucleotide sequence ID" value="NZ_LSKU01000001.1"/>
</dbReference>
<dbReference type="PANTHER" id="PTHR11051">
    <property type="entry name" value="GLYCOSYL HYDROLASE-RELATED"/>
    <property type="match status" value="1"/>
</dbReference>
<protein>
    <recommendedName>
        <fullName evidence="11">Beta-phosphoglucomutase</fullName>
        <ecNumber evidence="10">5.4.2.6</ecNumber>
    </recommendedName>
</protein>
<evidence type="ECO:0000256" key="3">
    <source>
        <dbReference type="ARBA" id="ARBA00022490"/>
    </source>
</evidence>
<evidence type="ECO:0000256" key="13">
    <source>
        <dbReference type="PIRSR" id="PIRSR610972-2"/>
    </source>
</evidence>
<dbReference type="InterPro" id="IPR036412">
    <property type="entry name" value="HAD-like_sf"/>
</dbReference>
<dbReference type="EMBL" id="LSKU01000001">
    <property type="protein sequence ID" value="KXG45023.1"/>
    <property type="molecule type" value="Genomic_DNA"/>
</dbReference>
<evidence type="ECO:0000256" key="2">
    <source>
        <dbReference type="ARBA" id="ARBA00006171"/>
    </source>
</evidence>
<evidence type="ECO:0000256" key="10">
    <source>
        <dbReference type="ARBA" id="ARBA00044968"/>
    </source>
</evidence>
<dbReference type="SUPFAM" id="SSF56784">
    <property type="entry name" value="HAD-like"/>
    <property type="match status" value="1"/>
</dbReference>
<dbReference type="InterPro" id="IPR023198">
    <property type="entry name" value="PGP-like_dom2"/>
</dbReference>
<gene>
    <name evidence="19" type="ORF">U473_05790</name>
</gene>
<evidence type="ECO:0000256" key="5">
    <source>
        <dbReference type="ARBA" id="ARBA00022723"/>
    </source>
</evidence>
<dbReference type="InterPro" id="IPR023214">
    <property type="entry name" value="HAD_sf"/>
</dbReference>
<evidence type="ECO:0000256" key="11">
    <source>
        <dbReference type="ARBA" id="ARBA00044991"/>
    </source>
</evidence>
<dbReference type="SFLD" id="SFLDF00046">
    <property type="entry name" value="beta-phosphoglucomutase"/>
    <property type="match status" value="1"/>
</dbReference>
<dbReference type="GO" id="GO:0005737">
    <property type="term" value="C:cytoplasm"/>
    <property type="evidence" value="ECO:0007669"/>
    <property type="project" value="UniProtKB-SubCell"/>
</dbReference>
<evidence type="ECO:0000259" key="16">
    <source>
        <dbReference type="Pfam" id="PF03632"/>
    </source>
</evidence>
<dbReference type="FunFam" id="1.10.150.240:FF:000010">
    <property type="entry name" value="Beta-phosphoglucomutase"/>
    <property type="match status" value="1"/>
</dbReference>
<feature type="binding site" evidence="13">
    <location>
        <begin position="818"/>
        <end position="823"/>
    </location>
    <ligand>
        <name>substrate</name>
    </ligand>
</feature>
<evidence type="ECO:0000256" key="6">
    <source>
        <dbReference type="ARBA" id="ARBA00022842"/>
    </source>
</evidence>
<feature type="domain" description="Glycoside hydrolase family 65 N-terminal" evidence="18">
    <location>
        <begin position="14"/>
        <end position="274"/>
    </location>
</feature>
<dbReference type="CDD" id="cd02598">
    <property type="entry name" value="HAD_BPGM"/>
    <property type="match status" value="1"/>
</dbReference>
<evidence type="ECO:0000256" key="8">
    <source>
        <dbReference type="ARBA" id="ARBA00023277"/>
    </source>
</evidence>
<keyword evidence="20" id="KW-1185">Reference proteome</keyword>
<dbReference type="GO" id="GO:0004553">
    <property type="term" value="F:hydrolase activity, hydrolyzing O-glycosyl compounds"/>
    <property type="evidence" value="ECO:0007669"/>
    <property type="project" value="TreeGrafter"/>
</dbReference>
<dbReference type="Pfam" id="PF03636">
    <property type="entry name" value="Glyco_hydro_65N"/>
    <property type="match status" value="1"/>
</dbReference>
<evidence type="ECO:0000256" key="1">
    <source>
        <dbReference type="ARBA" id="ARBA00004496"/>
    </source>
</evidence>
<dbReference type="InterPro" id="IPR005194">
    <property type="entry name" value="Glyco_hydro_65_C"/>
</dbReference>
<dbReference type="SUPFAM" id="SSF48208">
    <property type="entry name" value="Six-hairpin glycosidases"/>
    <property type="match status" value="1"/>
</dbReference>
<feature type="binding site" evidence="14">
    <location>
        <position position="944"/>
    </location>
    <ligand>
        <name>Mg(2+)</name>
        <dbReference type="ChEBI" id="CHEBI:18420"/>
    </ligand>
</feature>
<dbReference type="InterPro" id="IPR008928">
    <property type="entry name" value="6-hairpin_glycosidase_sf"/>
</dbReference>
<evidence type="ECO:0000259" key="18">
    <source>
        <dbReference type="Pfam" id="PF03636"/>
    </source>
</evidence>
<dbReference type="Gene3D" id="1.50.10.10">
    <property type="match status" value="1"/>
</dbReference>
<keyword evidence="6 14" id="KW-0460">Magnesium</keyword>
<keyword evidence="5 14" id="KW-0479">Metal-binding</keyword>
<dbReference type="Gene3D" id="1.10.150.240">
    <property type="entry name" value="Putative phosphatase, domain 2"/>
    <property type="match status" value="1"/>
</dbReference>
<dbReference type="InterPro" id="IPR010972">
    <property type="entry name" value="Beta-PGM"/>
</dbReference>
<dbReference type="OrthoDB" id="9758855at2"/>
<feature type="active site" description="Proton donor/acceptor" evidence="12">
    <location>
        <position position="785"/>
    </location>
</feature>
<dbReference type="SFLD" id="SFLDS00003">
    <property type="entry name" value="Haloacid_Dehalogenase"/>
    <property type="match status" value="1"/>
</dbReference>
<sequence length="991" mass="113403">MKVIYPFHEWKIIENSFDVETNLQDETIFATGNGYIGMRGNFEEGYPGPEGTSVNGTYLNGFYESEPIIYGEEAYGYAKYSQTMLNVTDSKIIRLYVEGEEFNLFTGKILNYYRELNMKEGVLTREVTWESPSGKQVKLKIKRFVALTNKHLATISYEVIPLNFDGEVILISAINGKVKNQVSMGDPRAGSVLSEQVLLTEDVVQRGTFGAIHQKTKNTQFALVCAMENELATESNFTFIAQSKDQWVETKYTIVAKKEQSIRLSKYITYYTSKDYPENRLLELARETVMAAKQRGFDALFADQKQYLQNFWYRSDVEIKGDLSLQQSIRFNEYHLLQSVGKDGKSNIGAKGITGEGYEGHYFWDTETYVLPFFLYTNPEISKKLIEYRYSILDKARERAKELSHKGALYAWRTINGEETSAYYPAGTAQYHINADIIFALKKYIHATDDLDFLVEKGAEMLFETARLWVDAGDYIKRKGNRFCINDVTGPDEYTAIVNNNLYTNIMAKDHLEFAYHTAQLLKDKFSNEFKSLAEKINLNDSEIEEWKNAAEKMYLPYDDELGIHPQDDSFLDKAVWDFANTPQENYPLLLHYHPLVIYRYQVLKQADVVLALFLQGDRFNLADKKRDYDYYVPITTHDSSLSPCTYSIMAAEIGYHDKAYEYFMRTARMDLDDINKNVKDGIHTASMAGAWLSIFNGFAGVREYEGILRFNPIVPKKWEGYHFKVTFKGRLIDVDIATEKVSYTLLEGKPITIYHRQESLQLEQGKSINKSLKPFIEAVIFDLDGVITDTAEYHYLAWKQLAEELGLPFDRQFNEKLKGVGRMDSLELILQQGNKSYTIEEKISLANRKNDHYKQLIQKITPNDLLPGILPLLKELKTNGVKIALASASKNAFTVIDKLQVGEYFDTIVDAGKIVKGKPDPEIFMVAAEQLKVPVQNCVGIEDAEAGIRAIKEANMFAVGVGNEDSMHQADLIVKDTNELTLERLRENFK</sequence>
<proteinExistence type="inferred from homology"/>
<comment type="catalytic activity">
    <reaction evidence="9">
        <text>beta-D-glucose 1-phosphate = beta-D-glucose 6-phosphate</text>
        <dbReference type="Rhea" id="RHEA:20113"/>
        <dbReference type="ChEBI" id="CHEBI:57684"/>
        <dbReference type="ChEBI" id="CHEBI:58247"/>
        <dbReference type="EC" id="5.4.2.6"/>
    </reaction>
</comment>
<keyword evidence="4" id="KW-0597">Phosphoprotein</keyword>
<feature type="binding site" evidence="13">
    <location>
        <position position="919"/>
    </location>
    <ligand>
        <name>substrate</name>
    </ligand>
</feature>
<feature type="binding site" evidence="14">
    <location>
        <position position="783"/>
    </location>
    <ligand>
        <name>Mg(2+)</name>
        <dbReference type="ChEBI" id="CHEBI:18420"/>
    </ligand>
</feature>
<feature type="binding site" evidence="13">
    <location>
        <begin position="783"/>
        <end position="785"/>
    </location>
    <ligand>
        <name>substrate</name>
    </ligand>
</feature>
<dbReference type="Gene3D" id="3.40.50.1000">
    <property type="entry name" value="HAD superfamily/HAD-like"/>
    <property type="match status" value="1"/>
</dbReference>
<dbReference type="GO" id="GO:0008801">
    <property type="term" value="F:beta-phosphoglucomutase activity"/>
    <property type="evidence" value="ECO:0007669"/>
    <property type="project" value="UniProtKB-EC"/>
</dbReference>
<comment type="caution">
    <text evidence="19">The sequence shown here is derived from an EMBL/GenBank/DDBJ whole genome shotgun (WGS) entry which is preliminary data.</text>
</comment>
<feature type="binding site" evidence="13">
    <location>
        <position position="799"/>
    </location>
    <ligand>
        <name>substrate</name>
    </ligand>
</feature>
<dbReference type="InterPro" id="IPR011013">
    <property type="entry name" value="Gal_mutarotase_sf_dom"/>
</dbReference>
<feature type="site" description="Important for catalytic activity and assists the phosphoryl transfer reaction to Asp8 by balancing charge and orienting the reacting groups" evidence="15">
    <location>
        <position position="888"/>
    </location>
</feature>
<evidence type="ECO:0000256" key="12">
    <source>
        <dbReference type="PIRSR" id="PIRSR610972-1"/>
    </source>
</evidence>
<dbReference type="SFLD" id="SFLDG01135">
    <property type="entry name" value="C1.5.6:_HAD__Beta-PGM__Phospha"/>
    <property type="match status" value="1"/>
</dbReference>
<dbReference type="InterPro" id="IPR037018">
    <property type="entry name" value="GH65_N"/>
</dbReference>
<evidence type="ECO:0000256" key="15">
    <source>
        <dbReference type="PIRSR" id="PIRSR610972-4"/>
    </source>
</evidence>
<dbReference type="InterPro" id="IPR012341">
    <property type="entry name" value="6hp_glycosidase-like_sf"/>
</dbReference>
<dbReference type="Gene3D" id="2.70.98.40">
    <property type="entry name" value="Glycoside hydrolase, family 65, N-terminal domain"/>
    <property type="match status" value="1"/>
</dbReference>
<dbReference type="STRING" id="1413211.U473_05790"/>
<dbReference type="NCBIfam" id="TIGR01509">
    <property type="entry name" value="HAD-SF-IA-v3"/>
    <property type="match status" value="1"/>
</dbReference>
<feature type="binding site" evidence="14">
    <location>
        <position position="943"/>
    </location>
    <ligand>
        <name>Mg(2+)</name>
        <dbReference type="ChEBI" id="CHEBI:18420"/>
    </ligand>
</feature>
<comment type="cofactor">
    <cofactor evidence="14">
        <name>Mg(2+)</name>
        <dbReference type="ChEBI" id="CHEBI:18420"/>
    </cofactor>
    <text evidence="14">Binds 2 magnesium ions per subunit.</text>
</comment>
<dbReference type="GO" id="GO:0000287">
    <property type="term" value="F:magnesium ion binding"/>
    <property type="evidence" value="ECO:0007669"/>
    <property type="project" value="InterPro"/>
</dbReference>
<dbReference type="Proteomes" id="UP000070352">
    <property type="component" value="Unassembled WGS sequence"/>
</dbReference>
<dbReference type="GO" id="GO:0005975">
    <property type="term" value="P:carbohydrate metabolic process"/>
    <property type="evidence" value="ECO:0007669"/>
    <property type="project" value="InterPro"/>
</dbReference>
<keyword evidence="7" id="KW-0413">Isomerase</keyword>
<evidence type="ECO:0000259" key="17">
    <source>
        <dbReference type="Pfam" id="PF03633"/>
    </source>
</evidence>
<dbReference type="Gene3D" id="2.60.420.10">
    <property type="entry name" value="Maltose phosphorylase, domain 3"/>
    <property type="match status" value="1"/>
</dbReference>
<dbReference type="GO" id="GO:0030246">
    <property type="term" value="F:carbohydrate binding"/>
    <property type="evidence" value="ECO:0007669"/>
    <property type="project" value="InterPro"/>
</dbReference>
<evidence type="ECO:0000313" key="19">
    <source>
        <dbReference type="EMBL" id="KXG45023.1"/>
    </source>
</evidence>
<dbReference type="InterPro" id="IPR005196">
    <property type="entry name" value="Glyco_hydro_65_N"/>
</dbReference>
<evidence type="ECO:0000256" key="7">
    <source>
        <dbReference type="ARBA" id="ARBA00023235"/>
    </source>
</evidence>
<reference evidence="19 20" key="1">
    <citation type="submission" date="2016-02" db="EMBL/GenBank/DDBJ databases">
        <title>Draft Genome for Tepidibacillus decaturensis nov. sp. Strain Z9, an Anaerobic, Moderately Thermophilic and Heterotrophic Bacterium from Deep Subsurface of the Illinois Basin, USA.</title>
        <authorList>
            <person name="Dong Y."/>
            <person name="Chang J.Y."/>
            <person name="Sanford R."/>
            <person name="Fouke B.W."/>
        </authorList>
    </citation>
    <scope>NUCLEOTIDE SEQUENCE [LARGE SCALE GENOMIC DNA]</scope>
    <source>
        <strain evidence="19 20">Z9</strain>
    </source>
</reference>
<dbReference type="Pfam" id="PF03633">
    <property type="entry name" value="Glyco_hydro_65C"/>
    <property type="match status" value="1"/>
</dbReference>
<dbReference type="PANTHER" id="PTHR11051:SF8">
    <property type="entry name" value="PROTEIN-GLUCOSYLGALACTOSYLHYDROXYLYSINE GLUCOSIDASE"/>
    <property type="match status" value="1"/>
</dbReference>